<dbReference type="RefSeq" id="WP_069587981.1">
    <property type="nucleotide sequence ID" value="NZ_CP017019.1"/>
</dbReference>
<proteinExistence type="predicted"/>
<gene>
    <name evidence="1" type="ORF">Maut_00415</name>
    <name evidence="2" type="ORF">MTAT_24660</name>
</gene>
<evidence type="ECO:0000313" key="2">
    <source>
        <dbReference type="EMBL" id="TYL09970.1"/>
    </source>
</evidence>
<dbReference type="Proteomes" id="UP000322283">
    <property type="component" value="Unassembled WGS sequence"/>
</dbReference>
<evidence type="ECO:0000313" key="3">
    <source>
        <dbReference type="Proteomes" id="UP000094598"/>
    </source>
</evidence>
<keyword evidence="4" id="KW-1185">Reference proteome</keyword>
<evidence type="ECO:0000313" key="4">
    <source>
        <dbReference type="Proteomes" id="UP000322283"/>
    </source>
</evidence>
<accession>A0AAC9MTP3</accession>
<organism evidence="1 3">
    <name type="scientific">Neomoorella thermoacetica</name>
    <name type="common">Clostridium thermoaceticum</name>
    <dbReference type="NCBI Taxonomy" id="1525"/>
    <lineage>
        <taxon>Bacteria</taxon>
        <taxon>Bacillati</taxon>
        <taxon>Bacillota</taxon>
        <taxon>Clostridia</taxon>
        <taxon>Neomoorellales</taxon>
        <taxon>Neomoorellaceae</taxon>
        <taxon>Neomoorella</taxon>
    </lineage>
</organism>
<name>A0AAC9MTP3_NEOTH</name>
<sequence>MEVKVVETSLQQLDQALRAAIDASLEVMATDNGARSKVYELWEKYLGEGWGYLKQKSQEKGLNPLAGFSYARLRQKITT</sequence>
<reference evidence="1 3" key="1">
    <citation type="submission" date="2016-08" db="EMBL/GenBank/DDBJ databases">
        <title>Moorella thermoacetica DSM 103132.</title>
        <authorList>
            <person name="Jendresen C.B."/>
            <person name="Redl S.M."/>
            <person name="Jensen T.O."/>
            <person name="Nielsen A.T."/>
        </authorList>
    </citation>
    <scope>NUCLEOTIDE SEQUENCE [LARGE SCALE GENOMIC DNA]</scope>
    <source>
        <strain evidence="1 3">DSM 103132</strain>
    </source>
</reference>
<reference evidence="2 4" key="2">
    <citation type="submission" date="2019-05" db="EMBL/GenBank/DDBJ databases">
        <title>Genome sequence of Moorella thermoacetica ATCC 33924.</title>
        <authorList>
            <person name="Poehlein A."/>
            <person name="Bengelsdorf F.R."/>
            <person name="Duerre P."/>
            <person name="Daniel R."/>
        </authorList>
    </citation>
    <scope>NUCLEOTIDE SEQUENCE [LARGE SCALE GENOMIC DNA]</scope>
    <source>
        <strain evidence="2 4">ATCC 33924</strain>
    </source>
</reference>
<protein>
    <submittedName>
        <fullName evidence="1">Uncharacterized protein</fullName>
    </submittedName>
</protein>
<dbReference type="Proteomes" id="UP000094598">
    <property type="component" value="Chromosome"/>
</dbReference>
<evidence type="ECO:0000313" key="1">
    <source>
        <dbReference type="EMBL" id="AOQ22890.1"/>
    </source>
</evidence>
<dbReference type="EMBL" id="CP017019">
    <property type="protein sequence ID" value="AOQ22890.1"/>
    <property type="molecule type" value="Genomic_DNA"/>
</dbReference>
<dbReference type="EMBL" id="VCDX01000011">
    <property type="protein sequence ID" value="TYL09970.1"/>
    <property type="molecule type" value="Genomic_DNA"/>
</dbReference>
<dbReference type="AlphaFoldDB" id="A0AAC9MTP3"/>